<name>A0A1H9NI10_9ACTN</name>
<sequence>MGPTIRMKGVCHMTQTVRERLSAPVSERALETILGATLALWTFGEILFEHSTFAQALWCVANRPVQYVQALVVGCLVAVLASKRFRLGVRDVALMFPLLFFALLVWGKSRDPHTLVLALFAVCVQGIDLRRLARAYATGAMVALVAALALTGWVYSLDPSFSLRNVVFGRYVFGYPGALSCLLFSIVSAACLFVRVRKARVGLAVLCVAFAALSAAPLHAKRCGVLFLLLAALIVADVLRGEALARVARRDLTLWVVAVLPAVLFCLVGDMRTLYGAGFELGAYANMTMVWGLGFSAAAALLFARAVLSWRGRDVDPVMIGIICFFSFLLVFEQQPMNLEFNVTLLMLAQGFARIECLPEDMSEPGVGEVYDGSEKGR</sequence>
<protein>
    <submittedName>
        <fullName evidence="2">Uncharacterized protein</fullName>
    </submittedName>
</protein>
<proteinExistence type="predicted"/>
<reference evidence="3" key="1">
    <citation type="submission" date="2016-10" db="EMBL/GenBank/DDBJ databases">
        <authorList>
            <person name="Varghese N."/>
            <person name="Submissions S."/>
        </authorList>
    </citation>
    <scope>NUCLEOTIDE SEQUENCE [LARGE SCALE GENOMIC DNA]</scope>
    <source>
        <strain evidence="3">KHGC19</strain>
    </source>
</reference>
<feature type="transmembrane region" description="Helical" evidence="1">
    <location>
        <begin position="175"/>
        <end position="194"/>
    </location>
</feature>
<dbReference type="AlphaFoldDB" id="A0A1H9NI10"/>
<keyword evidence="1" id="KW-1133">Transmembrane helix</keyword>
<feature type="transmembrane region" description="Helical" evidence="1">
    <location>
        <begin position="252"/>
        <end position="271"/>
    </location>
</feature>
<dbReference type="EMBL" id="FOGP01000001">
    <property type="protein sequence ID" value="SER35552.1"/>
    <property type="molecule type" value="Genomic_DNA"/>
</dbReference>
<organism evidence="2 3">
    <name type="scientific">Parafannyhessea umbonata</name>
    <dbReference type="NCBI Taxonomy" id="604330"/>
    <lineage>
        <taxon>Bacteria</taxon>
        <taxon>Bacillati</taxon>
        <taxon>Actinomycetota</taxon>
        <taxon>Coriobacteriia</taxon>
        <taxon>Coriobacteriales</taxon>
        <taxon>Atopobiaceae</taxon>
        <taxon>Parafannyhessea</taxon>
    </lineage>
</organism>
<feature type="transmembrane region" description="Helical" evidence="1">
    <location>
        <begin position="136"/>
        <end position="155"/>
    </location>
</feature>
<feature type="transmembrane region" description="Helical" evidence="1">
    <location>
        <begin position="88"/>
        <end position="106"/>
    </location>
</feature>
<gene>
    <name evidence="2" type="ORF">SAMN05216446_0498</name>
</gene>
<evidence type="ECO:0000313" key="2">
    <source>
        <dbReference type="EMBL" id="SER35552.1"/>
    </source>
</evidence>
<evidence type="ECO:0000313" key="3">
    <source>
        <dbReference type="Proteomes" id="UP000199128"/>
    </source>
</evidence>
<feature type="transmembrane region" description="Helical" evidence="1">
    <location>
        <begin position="224"/>
        <end position="240"/>
    </location>
</feature>
<keyword evidence="1" id="KW-0472">Membrane</keyword>
<evidence type="ECO:0000256" key="1">
    <source>
        <dbReference type="SAM" id="Phobius"/>
    </source>
</evidence>
<feature type="transmembrane region" description="Helical" evidence="1">
    <location>
        <begin position="283"/>
        <end position="303"/>
    </location>
</feature>
<keyword evidence="1" id="KW-0812">Transmembrane</keyword>
<accession>A0A1H9NI10</accession>
<dbReference type="Proteomes" id="UP000199128">
    <property type="component" value="Unassembled WGS sequence"/>
</dbReference>
<feature type="transmembrane region" description="Helical" evidence="1">
    <location>
        <begin position="201"/>
        <end position="218"/>
    </location>
</feature>
<feature type="transmembrane region" description="Helical" evidence="1">
    <location>
        <begin position="315"/>
        <end position="332"/>
    </location>
</feature>